<dbReference type="KEGG" id="hli:HLI_08420"/>
<dbReference type="Proteomes" id="UP000287756">
    <property type="component" value="Chromosome"/>
</dbReference>
<reference evidence="1 2" key="1">
    <citation type="submission" date="2018-01" db="EMBL/GenBank/DDBJ databases">
        <title>The whole genome sequencing and assembly of Halobacillus litoralis ERB031 strain.</title>
        <authorList>
            <person name="Lee S.-J."/>
            <person name="Park M.-K."/>
            <person name="Kim J.-Y."/>
            <person name="Lee Y.-J."/>
            <person name="Yi H."/>
            <person name="Bahn Y.-S."/>
            <person name="Kim J.F."/>
            <person name="Lee D.-W."/>
        </authorList>
    </citation>
    <scope>NUCLEOTIDE SEQUENCE [LARGE SCALE GENOMIC DNA]</scope>
    <source>
        <strain evidence="1 2">ERB 031</strain>
    </source>
</reference>
<dbReference type="OrthoDB" id="5870636at2"/>
<evidence type="ECO:0000313" key="2">
    <source>
        <dbReference type="Proteomes" id="UP000287756"/>
    </source>
</evidence>
<evidence type="ECO:0000313" key="1">
    <source>
        <dbReference type="EMBL" id="QAS52252.1"/>
    </source>
</evidence>
<protein>
    <recommendedName>
        <fullName evidence="3">Aerobactin siderophore biosynthesis IucA/IucC-like C-terminal domain-containing protein</fullName>
    </recommendedName>
</protein>
<name>A0A410MBX0_9BACI</name>
<dbReference type="AlphaFoldDB" id="A0A410MBX0"/>
<sequence length="211" mass="24625">MIPVQALKEEHLCIEFLSHQQQRISAPNLKITASMMMKKYAQVIPAQVLDSMLWEEKAKIIPLSSSAISNELDIEVDTLQIEYTDSRLEAWEALFARHIVPIMRAFHKVTNLPLFILWENVAVRINSYFRKAVERFPEYELRVNRLAEELLQLDGRYFNNTEHPMSRFLTAPGCLSEQKIRSTCCYFHKLEKKKESLTHCLVCPLNNSNEK</sequence>
<accession>A0A410MBX0</accession>
<dbReference type="EMBL" id="CP026118">
    <property type="protein sequence ID" value="QAS52252.1"/>
    <property type="molecule type" value="Genomic_DNA"/>
</dbReference>
<evidence type="ECO:0008006" key="3">
    <source>
        <dbReference type="Google" id="ProtNLM"/>
    </source>
</evidence>
<organism evidence="1 2">
    <name type="scientific">Halobacillus litoralis</name>
    <dbReference type="NCBI Taxonomy" id="45668"/>
    <lineage>
        <taxon>Bacteria</taxon>
        <taxon>Bacillati</taxon>
        <taxon>Bacillota</taxon>
        <taxon>Bacilli</taxon>
        <taxon>Bacillales</taxon>
        <taxon>Bacillaceae</taxon>
        <taxon>Halobacillus</taxon>
    </lineage>
</organism>
<proteinExistence type="predicted"/>
<dbReference type="RefSeq" id="WP_128524544.1">
    <property type="nucleotide sequence ID" value="NZ_CP026118.1"/>
</dbReference>
<gene>
    <name evidence="1" type="ORF">HLI_08420</name>
</gene>